<dbReference type="PROSITE" id="PS51473">
    <property type="entry name" value="GNK2"/>
    <property type="match status" value="1"/>
</dbReference>
<dbReference type="CDD" id="cd23509">
    <property type="entry name" value="Gnk2-like"/>
    <property type="match status" value="2"/>
</dbReference>
<dbReference type="InterPro" id="IPR052059">
    <property type="entry name" value="CR_Ser/Thr_kinase"/>
</dbReference>
<dbReference type="Pfam" id="PF01657">
    <property type="entry name" value="Stress-antifung"/>
    <property type="match status" value="2"/>
</dbReference>
<keyword evidence="5" id="KW-0547">Nucleotide-binding</keyword>
<name>A0A4U5PTI7_POPAL</name>
<sequence>MATYSLLISLVIYVMAFSINLSHADPRADLVKQTCGKVRVQNVSNYFKYYSSITDYMQDEIYRNKFAFKDTGEPPDRLYVLAQCMDDLTNDECALCFAQISTLIPSCFPSTGGRVYFDGCFIRAENYSFYREALAPEDTKAPSFRGFASKHETSNGISAYGMANCWKILDRDLCSICLSEAVASALSCIPSTEARVLNAGCFLRYSDASFANDSNGEHSKETEDLLLEERVQYMQFKYATLDTATESFSETNRLGCGGFGEVFKAWKHFQSNTVQEIIDTSMTIDQDAEEIERVVQIGLLCTQESPNLRPTTTEVVQMLRKKDVELSSPSKPPFTDELMELHYLGSLDQQHPSTFGL</sequence>
<evidence type="ECO:0000256" key="2">
    <source>
        <dbReference type="ARBA" id="ARBA00022679"/>
    </source>
</evidence>
<evidence type="ECO:0000256" key="9">
    <source>
        <dbReference type="SAM" id="SignalP"/>
    </source>
</evidence>
<keyword evidence="2" id="KW-0808">Transferase</keyword>
<keyword evidence="8" id="KW-0675">Receptor</keyword>
<dbReference type="EMBL" id="RCHU01000621">
    <property type="protein sequence ID" value="TKR99806.1"/>
    <property type="molecule type" value="Genomic_DNA"/>
</dbReference>
<keyword evidence="3 9" id="KW-0732">Signal</keyword>
<evidence type="ECO:0000256" key="1">
    <source>
        <dbReference type="ARBA" id="ARBA00022527"/>
    </source>
</evidence>
<keyword evidence="1" id="KW-0723">Serine/threonine-protein kinase</keyword>
<protein>
    <recommendedName>
        <fullName evidence="10">Gnk2-homologous domain-containing protein</fullName>
    </recommendedName>
</protein>
<proteinExistence type="predicted"/>
<evidence type="ECO:0000256" key="5">
    <source>
        <dbReference type="ARBA" id="ARBA00022741"/>
    </source>
</evidence>
<evidence type="ECO:0000313" key="11">
    <source>
        <dbReference type="EMBL" id="TKR99806.1"/>
    </source>
</evidence>
<evidence type="ECO:0000256" key="7">
    <source>
        <dbReference type="ARBA" id="ARBA00022840"/>
    </source>
</evidence>
<feature type="domain" description="Gnk2-homologous" evidence="10">
    <location>
        <begin position="28"/>
        <end position="129"/>
    </location>
</feature>
<gene>
    <name evidence="11" type="ORF">D5086_0000189100</name>
</gene>
<evidence type="ECO:0000256" key="8">
    <source>
        <dbReference type="ARBA" id="ARBA00023170"/>
    </source>
</evidence>
<keyword evidence="4" id="KW-0677">Repeat</keyword>
<evidence type="ECO:0000256" key="6">
    <source>
        <dbReference type="ARBA" id="ARBA00022777"/>
    </source>
</evidence>
<accession>A0A4U5PTI7</accession>
<evidence type="ECO:0000259" key="10">
    <source>
        <dbReference type="PROSITE" id="PS51473"/>
    </source>
</evidence>
<dbReference type="InterPro" id="IPR002902">
    <property type="entry name" value="GNK2"/>
</dbReference>
<dbReference type="STRING" id="43335.A0A4U5PTI7"/>
<dbReference type="InterPro" id="IPR038408">
    <property type="entry name" value="GNK2_sf"/>
</dbReference>
<feature type="chain" id="PRO_5020960947" description="Gnk2-homologous domain-containing protein" evidence="9">
    <location>
        <begin position="17"/>
        <end position="357"/>
    </location>
</feature>
<feature type="signal peptide" evidence="9">
    <location>
        <begin position="1"/>
        <end position="16"/>
    </location>
</feature>
<reference evidence="11" key="1">
    <citation type="submission" date="2018-10" db="EMBL/GenBank/DDBJ databases">
        <title>Population genomic analysis revealed the cold adaptation of white poplar.</title>
        <authorList>
            <person name="Liu Y.-J."/>
        </authorList>
    </citation>
    <scope>NUCLEOTIDE SEQUENCE [LARGE SCALE GENOMIC DNA]</scope>
    <source>
        <strain evidence="11">PAL-ZL1</strain>
    </source>
</reference>
<keyword evidence="6" id="KW-0418">Kinase</keyword>
<dbReference type="Gene3D" id="3.30.430.20">
    <property type="entry name" value="Gnk2 domain, C-X8-C-X2-C motif"/>
    <property type="match status" value="2"/>
</dbReference>
<evidence type="ECO:0000256" key="3">
    <source>
        <dbReference type="ARBA" id="ARBA00022729"/>
    </source>
</evidence>
<evidence type="ECO:0000256" key="4">
    <source>
        <dbReference type="ARBA" id="ARBA00022737"/>
    </source>
</evidence>
<dbReference type="AlphaFoldDB" id="A0A4U5PTI7"/>
<comment type="caution">
    <text evidence="11">The sequence shown here is derived from an EMBL/GenBank/DDBJ whole genome shotgun (WGS) entry which is preliminary data.</text>
</comment>
<organism evidence="11">
    <name type="scientific">Populus alba</name>
    <name type="common">White poplar</name>
    <dbReference type="NCBI Taxonomy" id="43335"/>
    <lineage>
        <taxon>Eukaryota</taxon>
        <taxon>Viridiplantae</taxon>
        <taxon>Streptophyta</taxon>
        <taxon>Embryophyta</taxon>
        <taxon>Tracheophyta</taxon>
        <taxon>Spermatophyta</taxon>
        <taxon>Magnoliopsida</taxon>
        <taxon>eudicotyledons</taxon>
        <taxon>Gunneridae</taxon>
        <taxon>Pentapetalae</taxon>
        <taxon>rosids</taxon>
        <taxon>fabids</taxon>
        <taxon>Malpighiales</taxon>
        <taxon>Salicaceae</taxon>
        <taxon>Saliceae</taxon>
        <taxon>Populus</taxon>
    </lineage>
</organism>
<keyword evidence="7" id="KW-0067">ATP-binding</keyword>
<dbReference type="Gene3D" id="1.10.510.10">
    <property type="entry name" value="Transferase(Phosphotransferase) domain 1"/>
    <property type="match status" value="1"/>
</dbReference>
<dbReference type="GO" id="GO:0004674">
    <property type="term" value="F:protein serine/threonine kinase activity"/>
    <property type="evidence" value="ECO:0007669"/>
    <property type="project" value="UniProtKB-KW"/>
</dbReference>
<dbReference type="PANTHER" id="PTHR47973">
    <property type="entry name" value="CYSTEINE-RICH RECEPTOR-LIKE PROTEIN KINASE 3"/>
    <property type="match status" value="1"/>
</dbReference>
<dbReference type="GO" id="GO:0005524">
    <property type="term" value="F:ATP binding"/>
    <property type="evidence" value="ECO:0007669"/>
    <property type="project" value="UniProtKB-KW"/>
</dbReference>